<dbReference type="Proteomes" id="UP000287972">
    <property type="component" value="Unassembled WGS sequence"/>
</dbReference>
<feature type="non-terminal residue" evidence="2">
    <location>
        <position position="181"/>
    </location>
</feature>
<reference evidence="2 3" key="1">
    <citation type="submission" date="2017-06" db="EMBL/GenBank/DDBJ databases">
        <title>Comparative genomic analysis of Ambrosia Fusariam Clade fungi.</title>
        <authorList>
            <person name="Stajich J.E."/>
            <person name="Carrillo J."/>
            <person name="Kijimoto T."/>
            <person name="Eskalen A."/>
            <person name="O'Donnell K."/>
            <person name="Kasson M."/>
        </authorList>
    </citation>
    <scope>NUCLEOTIDE SEQUENCE [LARGE SCALE GENOMIC DNA]</scope>
    <source>
        <strain evidence="2 3">NRRL62606</strain>
    </source>
</reference>
<feature type="region of interest" description="Disordered" evidence="1">
    <location>
        <begin position="116"/>
        <end position="181"/>
    </location>
</feature>
<feature type="compositionally biased region" description="Polar residues" evidence="1">
    <location>
        <begin position="167"/>
        <end position="181"/>
    </location>
</feature>
<comment type="caution">
    <text evidence="2">The sequence shown here is derived from an EMBL/GenBank/DDBJ whole genome shotgun (WGS) entry which is preliminary data.</text>
</comment>
<keyword evidence="3" id="KW-1185">Reference proteome</keyword>
<evidence type="ECO:0000256" key="1">
    <source>
        <dbReference type="SAM" id="MobiDB-lite"/>
    </source>
</evidence>
<sequence>MASSWRREDILNALQTEASNLLKNPFFEAKPADSENHSLSYNPEEQNTLREIGTFAQRYLRQTQLLRFIAKFDAISIAQEAGQDEEDGARETNYDKLKTALDLAKKETEDVSIINKDEEERAGTTSNDFSVVPVVGDAAAHPTVEVQQQQKRANLDSQNDQDEKELATSQGQLPRTLQTWK</sequence>
<dbReference type="EMBL" id="NKCL01001443">
    <property type="protein sequence ID" value="RSL39549.1"/>
    <property type="molecule type" value="Genomic_DNA"/>
</dbReference>
<dbReference type="AlphaFoldDB" id="A0A428NFN6"/>
<proteinExistence type="predicted"/>
<evidence type="ECO:0000313" key="2">
    <source>
        <dbReference type="EMBL" id="RSL39549.1"/>
    </source>
</evidence>
<feature type="compositionally biased region" description="Polar residues" evidence="1">
    <location>
        <begin position="145"/>
        <end position="158"/>
    </location>
</feature>
<protein>
    <submittedName>
        <fullName evidence="2">Uncharacterized protein</fullName>
    </submittedName>
</protein>
<organism evidence="2 3">
    <name type="scientific">Fusarium floridanum</name>
    <dbReference type="NCBI Taxonomy" id="1325733"/>
    <lineage>
        <taxon>Eukaryota</taxon>
        <taxon>Fungi</taxon>
        <taxon>Dikarya</taxon>
        <taxon>Ascomycota</taxon>
        <taxon>Pezizomycotina</taxon>
        <taxon>Sordariomycetes</taxon>
        <taxon>Hypocreomycetidae</taxon>
        <taxon>Hypocreales</taxon>
        <taxon>Nectriaceae</taxon>
        <taxon>Fusarium</taxon>
        <taxon>Fusarium solani species complex</taxon>
    </lineage>
</organism>
<name>A0A428NFN6_9HYPO</name>
<accession>A0A428NFN6</accession>
<evidence type="ECO:0000313" key="3">
    <source>
        <dbReference type="Proteomes" id="UP000287972"/>
    </source>
</evidence>
<gene>
    <name evidence="2" type="ORF">CEP51_016797</name>
</gene>